<dbReference type="InterPro" id="IPR036286">
    <property type="entry name" value="LexA/Signal_pep-like_sf"/>
</dbReference>
<name>A0A840CX00_9BACT</name>
<dbReference type="AlphaFoldDB" id="A0A840CX00"/>
<dbReference type="GO" id="GO:0016020">
    <property type="term" value="C:membrane"/>
    <property type="evidence" value="ECO:0007669"/>
    <property type="project" value="UniProtKB-SubCell"/>
</dbReference>
<gene>
    <name evidence="9" type="ORF">GGR21_002295</name>
</gene>
<dbReference type="PANTHER" id="PTHR43390:SF1">
    <property type="entry name" value="CHLOROPLAST PROCESSING PEPTIDASE"/>
    <property type="match status" value="1"/>
</dbReference>
<dbReference type="InterPro" id="IPR019533">
    <property type="entry name" value="Peptidase_S26"/>
</dbReference>
<protein>
    <recommendedName>
        <fullName evidence="4 7">Signal peptidase I</fullName>
        <ecNumber evidence="3 7">3.4.21.89</ecNumber>
    </recommendedName>
</protein>
<dbReference type="Pfam" id="PF10502">
    <property type="entry name" value="Peptidase_S26"/>
    <property type="match status" value="2"/>
</dbReference>
<dbReference type="InterPro" id="IPR019758">
    <property type="entry name" value="Pept_S26A_signal_pept_1_CS"/>
</dbReference>
<dbReference type="PRINTS" id="PR00727">
    <property type="entry name" value="LEADERPTASE"/>
</dbReference>
<evidence type="ECO:0000256" key="4">
    <source>
        <dbReference type="ARBA" id="ARBA00019232"/>
    </source>
</evidence>
<comment type="caution">
    <text evidence="7">Lacks conserved residue(s) required for the propagation of feature annotation.</text>
</comment>
<keyword evidence="7" id="KW-0472">Membrane</keyword>
<feature type="active site" evidence="6">
    <location>
        <position position="229"/>
    </location>
</feature>
<evidence type="ECO:0000256" key="7">
    <source>
        <dbReference type="RuleBase" id="RU362042"/>
    </source>
</evidence>
<reference evidence="9 10" key="1">
    <citation type="submission" date="2020-08" db="EMBL/GenBank/DDBJ databases">
        <title>Genomic Encyclopedia of Type Strains, Phase IV (KMG-IV): sequencing the most valuable type-strain genomes for metagenomic binning, comparative biology and taxonomic classification.</title>
        <authorList>
            <person name="Goeker M."/>
        </authorList>
    </citation>
    <scope>NUCLEOTIDE SEQUENCE [LARGE SCALE GENOMIC DNA]</scope>
    <source>
        <strain evidence="9 10">DSM 104969</strain>
    </source>
</reference>
<dbReference type="GO" id="GO:0004252">
    <property type="term" value="F:serine-type endopeptidase activity"/>
    <property type="evidence" value="ECO:0007669"/>
    <property type="project" value="InterPro"/>
</dbReference>
<comment type="caution">
    <text evidence="9">The sequence shown here is derived from an EMBL/GenBank/DDBJ whole genome shotgun (WGS) entry which is preliminary data.</text>
</comment>
<evidence type="ECO:0000313" key="10">
    <source>
        <dbReference type="Proteomes" id="UP000555103"/>
    </source>
</evidence>
<keyword evidence="5 7" id="KW-0378">Hydrolase</keyword>
<dbReference type="GO" id="GO:0006465">
    <property type="term" value="P:signal peptide processing"/>
    <property type="evidence" value="ECO:0007669"/>
    <property type="project" value="InterPro"/>
</dbReference>
<accession>A0A840CX00</accession>
<dbReference type="EC" id="3.4.21.89" evidence="3 7"/>
<dbReference type="GO" id="GO:0009003">
    <property type="term" value="F:signal peptidase activity"/>
    <property type="evidence" value="ECO:0007669"/>
    <property type="project" value="UniProtKB-EC"/>
</dbReference>
<dbReference type="PROSITE" id="PS00761">
    <property type="entry name" value="SPASE_I_3"/>
    <property type="match status" value="1"/>
</dbReference>
<dbReference type="PANTHER" id="PTHR43390">
    <property type="entry name" value="SIGNAL PEPTIDASE I"/>
    <property type="match status" value="1"/>
</dbReference>
<dbReference type="SUPFAM" id="SSF51306">
    <property type="entry name" value="LexA/Signal peptidase"/>
    <property type="match status" value="2"/>
</dbReference>
<keyword evidence="7" id="KW-0645">Protease</keyword>
<feature type="active site" evidence="6">
    <location>
        <position position="108"/>
    </location>
</feature>
<comment type="subcellular location">
    <subcellularLocation>
        <location evidence="7">Membrane</location>
        <topology evidence="7">Single-pass type II membrane protein</topology>
    </subcellularLocation>
</comment>
<keyword evidence="7" id="KW-0812">Transmembrane</keyword>
<dbReference type="InterPro" id="IPR000223">
    <property type="entry name" value="Pept_S26A_signal_pept_1"/>
</dbReference>
<feature type="transmembrane region" description="Helical" evidence="7">
    <location>
        <begin position="45"/>
        <end position="65"/>
    </location>
</feature>
<dbReference type="Gene3D" id="2.10.109.10">
    <property type="entry name" value="Umud Fragment, subunit A"/>
    <property type="match status" value="2"/>
</dbReference>
<comment type="catalytic activity">
    <reaction evidence="1 7">
        <text>Cleavage of hydrophobic, N-terminal signal or leader sequences from secreted and periplasmic proteins.</text>
        <dbReference type="EC" id="3.4.21.89"/>
    </reaction>
</comment>
<dbReference type="CDD" id="cd06530">
    <property type="entry name" value="S26_SPase_I"/>
    <property type="match status" value="1"/>
</dbReference>
<comment type="similarity">
    <text evidence="2 7">Belongs to the peptidase S26 family.</text>
</comment>
<proteinExistence type="inferred from homology"/>
<evidence type="ECO:0000313" key="9">
    <source>
        <dbReference type="EMBL" id="MBB4036393.1"/>
    </source>
</evidence>
<feature type="domain" description="Peptidase S26" evidence="8">
    <location>
        <begin position="78"/>
        <end position="292"/>
    </location>
</feature>
<evidence type="ECO:0000256" key="6">
    <source>
        <dbReference type="PIRSR" id="PIRSR600223-1"/>
    </source>
</evidence>
<evidence type="ECO:0000256" key="5">
    <source>
        <dbReference type="ARBA" id="ARBA00022801"/>
    </source>
</evidence>
<keyword evidence="10" id="KW-1185">Reference proteome</keyword>
<evidence type="ECO:0000259" key="8">
    <source>
        <dbReference type="Pfam" id="PF10502"/>
    </source>
</evidence>
<sequence>MEKNISNNKEQQRERKKPGIRQYIYAAIACILTILFVLWTGYWAVLILIPVFIDIYITKFIAWGAWRNAKNPQMRKVLDWVDAILFALVGVWIINTFFFQNYQIPSSSLEKSLLVGDFLCVSKVSYGARSPMTPFSLPLMQHTFPGFGFKSYLEKPQLEYKRFTGTGHIERNDIVVFNYPSGDTVALNAQNSDYYIMCMAEGRNVVQGDKNKYGDIVYRPVDRRENYVKRCIGLPGETIGMRNDTVFIDDKAIVNPENMQLMYIVQTDGTQLQPELLQDLGVSEDDYLYVNDLGQKMVPWFNPADIGRGDSLALVSLGFKSKNGNFGLGYQIPLTKAMVKELEAKPFVLNVFRRNQYMKTANVKRLESSKYDYVYPITYTQDSYSGDFPKLWIPKKGATITFDTDVDYKVAAYVRCIKNYEHNDFEYKGGKVYINGQQADSYTFKFDYYFMMGDNRDNSADSRAWGFVPEDHVVGKPLFIWLSLDKDKGWFSGKIRWSRLFTTGNKK</sequence>
<feature type="domain" description="Peptidase S26" evidence="8">
    <location>
        <begin position="447"/>
        <end position="481"/>
    </location>
</feature>
<organism evidence="9 10">
    <name type="scientific">Dysgonomonas hofstadii</name>
    <dbReference type="NCBI Taxonomy" id="637886"/>
    <lineage>
        <taxon>Bacteria</taxon>
        <taxon>Pseudomonadati</taxon>
        <taxon>Bacteroidota</taxon>
        <taxon>Bacteroidia</taxon>
        <taxon>Bacteroidales</taxon>
        <taxon>Dysgonomonadaceae</taxon>
        <taxon>Dysgonomonas</taxon>
    </lineage>
</organism>
<dbReference type="NCBIfam" id="TIGR02227">
    <property type="entry name" value="sigpep_I_bact"/>
    <property type="match status" value="1"/>
</dbReference>
<evidence type="ECO:0000256" key="1">
    <source>
        <dbReference type="ARBA" id="ARBA00000677"/>
    </source>
</evidence>
<feature type="transmembrane region" description="Helical" evidence="7">
    <location>
        <begin position="77"/>
        <end position="99"/>
    </location>
</feature>
<dbReference type="EMBL" id="JACIEP010000007">
    <property type="protein sequence ID" value="MBB4036393.1"/>
    <property type="molecule type" value="Genomic_DNA"/>
</dbReference>
<keyword evidence="7" id="KW-1133">Transmembrane helix</keyword>
<evidence type="ECO:0000256" key="3">
    <source>
        <dbReference type="ARBA" id="ARBA00013208"/>
    </source>
</evidence>
<dbReference type="RefSeq" id="WP_183307293.1">
    <property type="nucleotide sequence ID" value="NZ_JACIEP010000007.1"/>
</dbReference>
<evidence type="ECO:0000256" key="2">
    <source>
        <dbReference type="ARBA" id="ARBA00009370"/>
    </source>
</evidence>
<dbReference type="Proteomes" id="UP000555103">
    <property type="component" value="Unassembled WGS sequence"/>
</dbReference>
<feature type="transmembrane region" description="Helical" evidence="7">
    <location>
        <begin position="20"/>
        <end position="39"/>
    </location>
</feature>